<proteinExistence type="predicted"/>
<dbReference type="EMBL" id="JBJKFK010000415">
    <property type="protein sequence ID" value="KAL3317199.1"/>
    <property type="molecule type" value="Genomic_DNA"/>
</dbReference>
<evidence type="ECO:0000313" key="2">
    <source>
        <dbReference type="EMBL" id="KAL3317199.1"/>
    </source>
</evidence>
<dbReference type="PANTHER" id="PTHR24114">
    <property type="entry name" value="LEUCINE RICH REPEAT FAMILY PROTEIN"/>
    <property type="match status" value="1"/>
</dbReference>
<gene>
    <name evidence="2" type="ORF">Ciccas_004152</name>
</gene>
<name>A0ABD2QCB8_9PLAT</name>
<dbReference type="AlphaFoldDB" id="A0ABD2QCB8"/>
<dbReference type="InterPro" id="IPR001611">
    <property type="entry name" value="Leu-rich_rpt"/>
</dbReference>
<reference evidence="2 3" key="1">
    <citation type="submission" date="2024-11" db="EMBL/GenBank/DDBJ databases">
        <title>Adaptive evolution of stress response genes in parasites aligns with host niche diversity.</title>
        <authorList>
            <person name="Hahn C."/>
            <person name="Resl P."/>
        </authorList>
    </citation>
    <scope>NUCLEOTIDE SEQUENCE [LARGE SCALE GENOMIC DNA]</scope>
    <source>
        <strain evidence="2">EGGRZ-B1_66</strain>
        <tissue evidence="2">Body</tissue>
    </source>
</reference>
<dbReference type="Proteomes" id="UP001626550">
    <property type="component" value="Unassembled WGS sequence"/>
</dbReference>
<dbReference type="InterPro" id="IPR032675">
    <property type="entry name" value="LRR_dom_sf"/>
</dbReference>
<organism evidence="2 3">
    <name type="scientific">Cichlidogyrus casuarinus</name>
    <dbReference type="NCBI Taxonomy" id="1844966"/>
    <lineage>
        <taxon>Eukaryota</taxon>
        <taxon>Metazoa</taxon>
        <taxon>Spiralia</taxon>
        <taxon>Lophotrochozoa</taxon>
        <taxon>Platyhelminthes</taxon>
        <taxon>Monogenea</taxon>
        <taxon>Monopisthocotylea</taxon>
        <taxon>Dactylogyridea</taxon>
        <taxon>Ancyrocephalidae</taxon>
        <taxon>Cichlidogyrus</taxon>
    </lineage>
</organism>
<accession>A0ABD2QCB8</accession>
<dbReference type="Pfam" id="PF13516">
    <property type="entry name" value="LRR_6"/>
    <property type="match status" value="2"/>
</dbReference>
<protein>
    <submittedName>
        <fullName evidence="2">Uncharacterized protein</fullName>
    </submittedName>
</protein>
<dbReference type="SUPFAM" id="SSF52047">
    <property type="entry name" value="RNI-like"/>
    <property type="match status" value="1"/>
</dbReference>
<comment type="caution">
    <text evidence="2">The sequence shown here is derived from an EMBL/GenBank/DDBJ whole genome shotgun (WGS) entry which is preliminary data.</text>
</comment>
<dbReference type="SMART" id="SM00368">
    <property type="entry name" value="LRR_RI"/>
    <property type="match status" value="5"/>
</dbReference>
<sequence length="681" mass="75761">MTEIAAEDGYRSPTDDAQKIRDASGLNVSFQDSLMLPPDTEFSRTASFSRPKEYRSISDLQSSYTAIESEFLSAGDDLTHLSKRLIDSSFEPVHGNISADLDLDLPTTSRRHLIKNLLLNQPEFLSETEDNENEFFFDTDLEMMGEELENMGLPIGLTSEVLLNRGDMGSKKEYEKLAKRKKRQFGKLGISKAGQEDHLKVDSVDENGVNQTNSTKEKISDRQESEDEAETVIWWEKKLPKKMELLEDTTGAMRYQLTCAEMEMVPCRHFSENIESSQMILHHHGLGPKGTRALALALQLNISISHLDLSGNGIGDEGGEAIGKLLLENTFINSLILKNNNMKGSGVALICKAVQTASVVQQLDLSNNLMNESGLTAVCELIECSKSLVSLNVSRIGLSEDVADALGQALALNDVLERVDLSWNCLRGPRTSLVIRGLKENVRLKQVDLSYNGLDNQLGVEVSLLIKENGTIQDLNLQGNHIADFACHFIGDAIKTNVQESGLLTRLDLGRNPISTEGISYLLEPLIKLESIPLTYLGLEEIPSTFGSLQTIELLQSINPNLDCSHGPYLLTSNSIENKETVRKQARNLYRFMKHDPAAKILINKLKQITEDGSNTVPFEVFYRSIHELNLPFLKNNITDFQMKLGQVAGGDINFEWVFCPVPLNALFSRSFVMEKETGEC</sequence>
<feature type="region of interest" description="Disordered" evidence="1">
    <location>
        <begin position="196"/>
        <end position="225"/>
    </location>
</feature>
<dbReference type="Gene3D" id="3.80.10.10">
    <property type="entry name" value="Ribonuclease Inhibitor"/>
    <property type="match status" value="3"/>
</dbReference>
<dbReference type="InterPro" id="IPR052394">
    <property type="entry name" value="LRR-containing"/>
</dbReference>
<dbReference type="PANTHER" id="PTHR24114:SF2">
    <property type="entry name" value="F-BOX DOMAIN-CONTAINING PROTEIN-RELATED"/>
    <property type="match status" value="1"/>
</dbReference>
<evidence type="ECO:0000313" key="3">
    <source>
        <dbReference type="Proteomes" id="UP001626550"/>
    </source>
</evidence>
<evidence type="ECO:0000256" key="1">
    <source>
        <dbReference type="SAM" id="MobiDB-lite"/>
    </source>
</evidence>
<keyword evidence="3" id="KW-1185">Reference proteome</keyword>